<feature type="binding site" evidence="13">
    <location>
        <position position="626"/>
    </location>
    <ligand>
        <name>ATP</name>
        <dbReference type="ChEBI" id="CHEBI:30616"/>
    </ligand>
</feature>
<feature type="binding site" evidence="13">
    <location>
        <position position="378"/>
    </location>
    <ligand>
        <name>ATP</name>
        <dbReference type="ChEBI" id="CHEBI:30616"/>
    </ligand>
</feature>
<keyword evidence="7 14" id="KW-0460">Magnesium</keyword>
<feature type="transmembrane region" description="Helical" evidence="15">
    <location>
        <begin position="823"/>
        <end position="843"/>
    </location>
</feature>
<feature type="binding site" evidence="13">
    <location>
        <position position="628"/>
    </location>
    <ligand>
        <name>ATP</name>
        <dbReference type="ChEBI" id="CHEBI:30616"/>
    </ligand>
</feature>
<dbReference type="AlphaFoldDB" id="A2F978"/>
<keyword evidence="5 13" id="KW-0547">Nucleotide-binding</keyword>
<keyword evidence="20" id="KW-1185">Reference proteome</keyword>
<keyword evidence="3 15" id="KW-0812">Transmembrane</keyword>
<evidence type="ECO:0000256" key="15">
    <source>
        <dbReference type="RuleBase" id="RU362033"/>
    </source>
</evidence>
<dbReference type="EC" id="7.6.2.1" evidence="15"/>
<dbReference type="NCBIfam" id="TIGR01652">
    <property type="entry name" value="ATPase-Plipid"/>
    <property type="match status" value="1"/>
</dbReference>
<dbReference type="EMBL" id="DS113671">
    <property type="protein sequence ID" value="EAX98556.1"/>
    <property type="molecule type" value="Genomic_DNA"/>
</dbReference>
<dbReference type="RefSeq" id="XP_001311486.1">
    <property type="nucleotide sequence ID" value="XM_001311485.1"/>
</dbReference>
<dbReference type="Pfam" id="PF13246">
    <property type="entry name" value="Cation_ATPase"/>
    <property type="match status" value="1"/>
</dbReference>
<dbReference type="SUPFAM" id="SSF81660">
    <property type="entry name" value="Metal cation-transporting ATPase, ATP-binding domain N"/>
    <property type="match status" value="1"/>
</dbReference>
<dbReference type="InterPro" id="IPR036412">
    <property type="entry name" value="HAD-like_sf"/>
</dbReference>
<dbReference type="SFLD" id="SFLDG00002">
    <property type="entry name" value="C1.7:_P-type_atpase_like"/>
    <property type="match status" value="1"/>
</dbReference>
<evidence type="ECO:0000256" key="11">
    <source>
        <dbReference type="ARBA" id="ARBA00034036"/>
    </source>
</evidence>
<dbReference type="GO" id="GO:0000287">
    <property type="term" value="F:magnesium ion binding"/>
    <property type="evidence" value="ECO:0007669"/>
    <property type="project" value="UniProtKB-UniRule"/>
</dbReference>
<dbReference type="VEuPathDB" id="TrichDB:TVAGG3_0236870"/>
<comment type="similarity">
    <text evidence="2 15">Belongs to the cation transport ATPase (P-type) (TC 3.A.3) family. Type IV subfamily.</text>
</comment>
<evidence type="ECO:0000256" key="3">
    <source>
        <dbReference type="ARBA" id="ARBA00022692"/>
    </source>
</evidence>
<dbReference type="InParanoid" id="A2F978"/>
<feature type="binding site" evidence="13">
    <location>
        <position position="511"/>
    </location>
    <ligand>
        <name>ATP</name>
        <dbReference type="ChEBI" id="CHEBI:30616"/>
    </ligand>
</feature>
<dbReference type="VEuPathDB" id="TrichDB:TVAG_281540"/>
<dbReference type="SFLD" id="SFLDS00003">
    <property type="entry name" value="Haloacid_Dehalogenase"/>
    <property type="match status" value="1"/>
</dbReference>
<dbReference type="GO" id="GO:0140326">
    <property type="term" value="F:ATPase-coupled intramembrane lipid transporter activity"/>
    <property type="evidence" value="ECO:0000318"/>
    <property type="project" value="GO_Central"/>
</dbReference>
<comment type="cofactor">
    <cofactor evidence="14">
        <name>Mg(2+)</name>
        <dbReference type="ChEBI" id="CHEBI:18420"/>
    </cofactor>
</comment>
<feature type="transmembrane region" description="Helical" evidence="15">
    <location>
        <begin position="906"/>
        <end position="926"/>
    </location>
</feature>
<feature type="transmembrane region" description="Helical" evidence="15">
    <location>
        <begin position="873"/>
        <end position="894"/>
    </location>
</feature>
<feature type="binding site" evidence="13">
    <location>
        <position position="379"/>
    </location>
    <ligand>
        <name>ATP</name>
        <dbReference type="ChEBI" id="CHEBI:30616"/>
    </ligand>
</feature>
<reference evidence="19" key="2">
    <citation type="journal article" date="2007" name="Science">
        <title>Draft genome sequence of the sexually transmitted pathogen Trichomonas vaginalis.</title>
        <authorList>
            <person name="Carlton J.M."/>
            <person name="Hirt R.P."/>
            <person name="Silva J.C."/>
            <person name="Delcher A.L."/>
            <person name="Schatz M."/>
            <person name="Zhao Q."/>
            <person name="Wortman J.R."/>
            <person name="Bidwell S.L."/>
            <person name="Alsmark U.C.M."/>
            <person name="Besteiro S."/>
            <person name="Sicheritz-Ponten T."/>
            <person name="Noel C.J."/>
            <person name="Dacks J.B."/>
            <person name="Foster P.G."/>
            <person name="Simillion C."/>
            <person name="Van de Peer Y."/>
            <person name="Miranda-Saavedra D."/>
            <person name="Barton G.J."/>
            <person name="Westrop G.D."/>
            <person name="Mueller S."/>
            <person name="Dessi D."/>
            <person name="Fiori P.L."/>
            <person name="Ren Q."/>
            <person name="Paulsen I."/>
            <person name="Zhang H."/>
            <person name="Bastida-Corcuera F.D."/>
            <person name="Simoes-Barbosa A."/>
            <person name="Brown M.T."/>
            <person name="Hayes R.D."/>
            <person name="Mukherjee M."/>
            <person name="Okumura C.Y."/>
            <person name="Schneider R."/>
            <person name="Smith A.J."/>
            <person name="Vanacova S."/>
            <person name="Villalvazo M."/>
            <person name="Haas B.J."/>
            <person name="Pertea M."/>
            <person name="Feldblyum T.V."/>
            <person name="Utterback T.R."/>
            <person name="Shu C.L."/>
            <person name="Osoegawa K."/>
            <person name="de Jong P.J."/>
            <person name="Hrdy I."/>
            <person name="Horvathova L."/>
            <person name="Zubacova Z."/>
            <person name="Dolezal P."/>
            <person name="Malik S.B."/>
            <person name="Logsdon J.M. Jr."/>
            <person name="Henze K."/>
            <person name="Gupta A."/>
            <person name="Wang C.C."/>
            <person name="Dunne R.L."/>
            <person name="Upcroft J.A."/>
            <person name="Upcroft P."/>
            <person name="White O."/>
            <person name="Salzberg S.L."/>
            <person name="Tang P."/>
            <person name="Chiu C.-H."/>
            <person name="Lee Y.-S."/>
            <person name="Embley T.M."/>
            <person name="Coombs G.H."/>
            <person name="Mottram J.C."/>
            <person name="Tachezy J."/>
            <person name="Fraser-Liggett C.M."/>
            <person name="Johnson P.J."/>
        </authorList>
    </citation>
    <scope>NUCLEOTIDE SEQUENCE [LARGE SCALE GENOMIC DNA]</scope>
    <source>
        <strain evidence="19">G3</strain>
    </source>
</reference>
<dbReference type="PANTHER" id="PTHR24092:SF218">
    <property type="entry name" value="PHOSPHOLIPID-TRANSPORTING ATPASE"/>
    <property type="match status" value="1"/>
</dbReference>
<gene>
    <name evidence="19" type="ORF">TVAG_281540</name>
</gene>
<dbReference type="Gene3D" id="3.40.1110.10">
    <property type="entry name" value="Calcium-transporting ATPase, cytoplasmic domain N"/>
    <property type="match status" value="1"/>
</dbReference>
<dbReference type="eggNOG" id="KOG0206">
    <property type="taxonomic scope" value="Eukaryota"/>
</dbReference>
<evidence type="ECO:0000256" key="12">
    <source>
        <dbReference type="PIRSR" id="PIRSR606539-1"/>
    </source>
</evidence>
<dbReference type="GO" id="GO:0005886">
    <property type="term" value="C:plasma membrane"/>
    <property type="evidence" value="ECO:0000318"/>
    <property type="project" value="GO_Central"/>
</dbReference>
<evidence type="ECO:0000256" key="1">
    <source>
        <dbReference type="ARBA" id="ARBA00004141"/>
    </source>
</evidence>
<dbReference type="InterPro" id="IPR001757">
    <property type="entry name" value="P_typ_ATPase"/>
</dbReference>
<feature type="domain" description="P-type ATPase C-terminal" evidence="18">
    <location>
        <begin position="760"/>
        <end position="1008"/>
    </location>
</feature>
<feature type="binding site" evidence="14">
    <location>
        <position position="733"/>
    </location>
    <ligand>
        <name>Mg(2+)</name>
        <dbReference type="ChEBI" id="CHEBI:18420"/>
    </ligand>
</feature>
<dbReference type="STRING" id="5722.A2F978"/>
<dbReference type="GO" id="GO:0016887">
    <property type="term" value="F:ATP hydrolysis activity"/>
    <property type="evidence" value="ECO:0007669"/>
    <property type="project" value="InterPro"/>
</dbReference>
<sequence>MTEQNNYGQYSFNIGDTEFPKGIQADNYVKTTRYSLFSFIPLTLYENFNRFANIYFLIMAILGFMPWSPISPVVQIAPLIFVTVVSMVKALIEDLMRFLNDQKYNNFPFEVWRDGRFVKLQSWKIKPGDIIKIESCVEMPADIAILATSEKGGECYANEVNLNGETAIKQRKALFSSAQLSPEEAGRIHGTITISLPNKDIQRVNGTFTVNNNQFPFSIHNCILRGVFLKNTSWTVGLCLYTGHDTRIIQNQRHPPHKTSQLEKRLNKIIIFDFILNFSIVLFLTIMDFIYEKKMNFYWVKKQTNLAYFFFQEFTAYAILLSYMIPISLYVTIEFIRLFQSWTFSKDFGMYEPGLGFCSPKNSNLNEELGVIDHVFSDKTGTLTENKMSFVQMSVRGDIYDTLNQIDLIKSKISTDENLSLFLQCLGLCHSVIVSSEGYSSESPDEEALVTHTAKLGVKLISRVSDESITVEIDGTETIYDHLASVAFTSARKRMSVVVRTLSNDIYLFMKGADAMMMNLLKNDEDKSTIDLVNSQITSFAEQGLRTLVLGYRKLDKQEYTNWKERLQNAAIELENREENIARVGSEIEHSLTLLGAVAIEDELQPYVAETVAYLARMDVRFWVLTGDKKETAVSIAKSTNVITPSCSVFEILEGTEEETNTALEGIMNARQSVAVISPDGLENLIENNPKKLVEIGDLCRSVVCFRMSPFLKSRVVAVVRENTDRVCLSIGDGANDVNMIQTAHVGIGIFGREGHQAASNSDFAITRFKHLKRLMVCHGRLSLLRLSGVILYMITKNIVLIFPQIWYSIMTRWTPTTIYDDFLLSTFNLVWTIFPPVEYGWFEQDLSFKSMMSYPYLYKEARAGRYLSIWRFSLEFVSATYQSVVLFLFNVYFPSRSVIDGNGDSTGYSTAGFTLFVSVVMCMNIQVIMRTHGWTLILFLAVYLSIFVFYLFTLPYGSLSSFAPSMFFVPQTVFRMPIAWLEIIISIIAGLIPEALFRILKSLWYPSYSRIVRESEQLAYDGLPLLAKA</sequence>
<feature type="binding site" evidence="14">
    <location>
        <position position="380"/>
    </location>
    <ligand>
        <name>Mg(2+)</name>
        <dbReference type="ChEBI" id="CHEBI:18420"/>
    </ligand>
</feature>
<feature type="transmembrane region" description="Helical" evidence="15">
    <location>
        <begin position="314"/>
        <end position="336"/>
    </location>
</feature>
<feature type="binding site" evidence="13">
    <location>
        <position position="627"/>
    </location>
    <ligand>
        <name>ATP</name>
        <dbReference type="ChEBI" id="CHEBI:30616"/>
    </ligand>
</feature>
<dbReference type="Proteomes" id="UP000001542">
    <property type="component" value="Unassembled WGS sequence"/>
</dbReference>
<feature type="binding site" evidence="13">
    <location>
        <position position="546"/>
    </location>
    <ligand>
        <name>ATP</name>
        <dbReference type="ChEBI" id="CHEBI:30616"/>
    </ligand>
</feature>
<keyword evidence="8 15" id="KW-1278">Translocase</keyword>
<feature type="binding site" evidence="13">
    <location>
        <position position="380"/>
    </location>
    <ligand>
        <name>ATP</name>
        <dbReference type="ChEBI" id="CHEBI:30616"/>
    </ligand>
</feature>
<dbReference type="SMR" id="A2F978"/>
<dbReference type="PANTHER" id="PTHR24092">
    <property type="entry name" value="PROBABLE PHOSPHOLIPID-TRANSPORTING ATPASE"/>
    <property type="match status" value="1"/>
</dbReference>
<dbReference type="InterPro" id="IPR023299">
    <property type="entry name" value="ATPase_P-typ_cyto_dom_N"/>
</dbReference>
<evidence type="ECO:0000313" key="20">
    <source>
        <dbReference type="Proteomes" id="UP000001542"/>
    </source>
</evidence>
<feature type="transmembrane region" description="Helical" evidence="15">
    <location>
        <begin position="783"/>
        <end position="803"/>
    </location>
</feature>
<dbReference type="GO" id="GO:0045332">
    <property type="term" value="P:phospholipid translocation"/>
    <property type="evidence" value="ECO:0000318"/>
    <property type="project" value="GO_Central"/>
</dbReference>
<dbReference type="InterPro" id="IPR023298">
    <property type="entry name" value="ATPase_P-typ_TM_dom_sf"/>
</dbReference>
<feature type="active site" description="4-aspartylphosphate intermediate" evidence="12">
    <location>
        <position position="378"/>
    </location>
</feature>
<evidence type="ECO:0000256" key="5">
    <source>
        <dbReference type="ARBA" id="ARBA00022741"/>
    </source>
</evidence>
<feature type="binding site" evidence="13">
    <location>
        <position position="737"/>
    </location>
    <ligand>
        <name>ATP</name>
        <dbReference type="ChEBI" id="CHEBI:30616"/>
    </ligand>
</feature>
<evidence type="ECO:0000256" key="4">
    <source>
        <dbReference type="ARBA" id="ARBA00022723"/>
    </source>
</evidence>
<feature type="binding site" evidence="13">
    <location>
        <position position="736"/>
    </location>
    <ligand>
        <name>ATP</name>
        <dbReference type="ChEBI" id="CHEBI:30616"/>
    </ligand>
</feature>
<evidence type="ECO:0000313" key="19">
    <source>
        <dbReference type="EMBL" id="EAX98556.1"/>
    </source>
</evidence>
<dbReference type="SFLD" id="SFLDF00027">
    <property type="entry name" value="p-type_atpase"/>
    <property type="match status" value="1"/>
</dbReference>
<dbReference type="PROSITE" id="PS00154">
    <property type="entry name" value="ATPASE_E1_E2"/>
    <property type="match status" value="1"/>
</dbReference>
<comment type="subcellular location">
    <subcellularLocation>
        <location evidence="1 15">Membrane</location>
        <topology evidence="1 15">Multi-pass membrane protein</topology>
    </subcellularLocation>
</comment>
<feature type="binding site" evidence="14">
    <location>
        <position position="737"/>
    </location>
    <ligand>
        <name>Mg(2+)</name>
        <dbReference type="ChEBI" id="CHEBI:18420"/>
    </ligand>
</feature>
<proteinExistence type="inferred from homology"/>
<dbReference type="InterPro" id="IPR023214">
    <property type="entry name" value="HAD_sf"/>
</dbReference>
<dbReference type="InterPro" id="IPR018303">
    <property type="entry name" value="ATPase_P-typ_P_site"/>
</dbReference>
<feature type="transmembrane region" description="Helical" evidence="15">
    <location>
        <begin position="938"/>
        <end position="959"/>
    </location>
</feature>
<dbReference type="InterPro" id="IPR044492">
    <property type="entry name" value="P_typ_ATPase_HD_dom"/>
</dbReference>
<evidence type="ECO:0000259" key="17">
    <source>
        <dbReference type="Pfam" id="PF16209"/>
    </source>
</evidence>
<dbReference type="SUPFAM" id="SSF81665">
    <property type="entry name" value="Calcium ATPase, transmembrane domain M"/>
    <property type="match status" value="1"/>
</dbReference>
<keyword evidence="9 15" id="KW-1133">Transmembrane helix</keyword>
<evidence type="ECO:0000256" key="10">
    <source>
        <dbReference type="ARBA" id="ARBA00023136"/>
    </source>
</evidence>
<accession>A2F978</accession>
<dbReference type="PRINTS" id="PR00119">
    <property type="entry name" value="CATATPASE"/>
</dbReference>
<dbReference type="Pfam" id="PF16209">
    <property type="entry name" value="PhoLip_ATPase_N"/>
    <property type="match status" value="1"/>
</dbReference>
<dbReference type="Pfam" id="PF16212">
    <property type="entry name" value="PhoLip_ATPase_C"/>
    <property type="match status" value="1"/>
</dbReference>
<dbReference type="OrthoDB" id="377733at2759"/>
<evidence type="ECO:0000256" key="2">
    <source>
        <dbReference type="ARBA" id="ARBA00008109"/>
    </source>
</evidence>
<feature type="binding site" evidence="13">
    <location>
        <position position="446"/>
    </location>
    <ligand>
        <name>ATP</name>
        <dbReference type="ChEBI" id="CHEBI:30616"/>
    </ligand>
</feature>
<evidence type="ECO:0000256" key="16">
    <source>
        <dbReference type="SAM" id="Coils"/>
    </source>
</evidence>
<feature type="transmembrane region" description="Helical" evidence="15">
    <location>
        <begin position="269"/>
        <end position="291"/>
    </location>
</feature>
<evidence type="ECO:0000256" key="9">
    <source>
        <dbReference type="ARBA" id="ARBA00022989"/>
    </source>
</evidence>
<comment type="catalytic activity">
    <reaction evidence="11 15">
        <text>ATP + H2O + phospholipidSide 1 = ADP + phosphate + phospholipidSide 2.</text>
        <dbReference type="EC" id="7.6.2.1"/>
    </reaction>
</comment>
<organism evidence="19 20">
    <name type="scientific">Trichomonas vaginalis (strain ATCC PRA-98 / G3)</name>
    <dbReference type="NCBI Taxonomy" id="412133"/>
    <lineage>
        <taxon>Eukaryota</taxon>
        <taxon>Metamonada</taxon>
        <taxon>Parabasalia</taxon>
        <taxon>Trichomonadida</taxon>
        <taxon>Trichomonadidae</taxon>
        <taxon>Trichomonas</taxon>
    </lineage>
</organism>
<keyword evidence="16" id="KW-0175">Coiled coil</keyword>
<feature type="transmembrane region" description="Helical" evidence="15">
    <location>
        <begin position="73"/>
        <end position="92"/>
    </location>
</feature>
<feature type="binding site" evidence="14">
    <location>
        <position position="378"/>
    </location>
    <ligand>
        <name>Mg(2+)</name>
        <dbReference type="ChEBI" id="CHEBI:18420"/>
    </ligand>
</feature>
<feature type="binding site" evidence="13">
    <location>
        <position position="488"/>
    </location>
    <ligand>
        <name>ATP</name>
        <dbReference type="ChEBI" id="CHEBI:30616"/>
    </ligand>
</feature>
<dbReference type="SUPFAM" id="SSF56784">
    <property type="entry name" value="HAD-like"/>
    <property type="match status" value="1"/>
</dbReference>
<keyword evidence="6 13" id="KW-0067">ATP-binding</keyword>
<protein>
    <recommendedName>
        <fullName evidence="15">Phospholipid-transporting ATPase</fullName>
        <ecNumber evidence="15">7.6.2.1</ecNumber>
    </recommendedName>
</protein>
<dbReference type="GO" id="GO:0005524">
    <property type="term" value="F:ATP binding"/>
    <property type="evidence" value="ECO:0007669"/>
    <property type="project" value="UniProtKB-UniRule"/>
</dbReference>
<feature type="binding site" evidence="13">
    <location>
        <position position="707"/>
    </location>
    <ligand>
        <name>ATP</name>
        <dbReference type="ChEBI" id="CHEBI:30616"/>
    </ligand>
</feature>
<dbReference type="InterPro" id="IPR006539">
    <property type="entry name" value="P-type_ATPase_IV"/>
</dbReference>
<dbReference type="Gene3D" id="3.40.50.1000">
    <property type="entry name" value="HAD superfamily/HAD-like"/>
    <property type="match status" value="1"/>
</dbReference>
<feature type="binding site" evidence="13">
    <location>
        <position position="713"/>
    </location>
    <ligand>
        <name>ATP</name>
        <dbReference type="ChEBI" id="CHEBI:30616"/>
    </ligand>
</feature>
<dbReference type="SUPFAM" id="SSF81653">
    <property type="entry name" value="Calcium ATPase, transduction domain A"/>
    <property type="match status" value="1"/>
</dbReference>
<keyword evidence="4 14" id="KW-0479">Metal-binding</keyword>
<evidence type="ECO:0000259" key="18">
    <source>
        <dbReference type="Pfam" id="PF16212"/>
    </source>
</evidence>
<feature type="transmembrane region" description="Helical" evidence="15">
    <location>
        <begin position="51"/>
        <end position="67"/>
    </location>
</feature>
<reference evidence="19" key="1">
    <citation type="submission" date="2006-10" db="EMBL/GenBank/DDBJ databases">
        <authorList>
            <person name="Amadeo P."/>
            <person name="Zhao Q."/>
            <person name="Wortman J."/>
            <person name="Fraser-Liggett C."/>
            <person name="Carlton J."/>
        </authorList>
    </citation>
    <scope>NUCLEOTIDE SEQUENCE</scope>
    <source>
        <strain evidence="19">G3</strain>
    </source>
</reference>
<evidence type="ECO:0000256" key="7">
    <source>
        <dbReference type="ARBA" id="ARBA00022842"/>
    </source>
</evidence>
<feature type="domain" description="P-type ATPase N-terminal" evidence="17">
    <location>
        <begin position="25"/>
        <end position="75"/>
    </location>
</feature>
<dbReference type="FunFam" id="3.40.1110.10:FF:000323">
    <property type="match status" value="1"/>
</dbReference>
<name>A2F978_TRIV3</name>
<evidence type="ECO:0000256" key="14">
    <source>
        <dbReference type="PIRSR" id="PIRSR606539-3"/>
    </source>
</evidence>
<keyword evidence="10 15" id="KW-0472">Membrane</keyword>
<dbReference type="KEGG" id="tva:4756354"/>
<feature type="transmembrane region" description="Helical" evidence="15">
    <location>
        <begin position="979"/>
        <end position="1001"/>
    </location>
</feature>
<evidence type="ECO:0000256" key="8">
    <source>
        <dbReference type="ARBA" id="ARBA00022967"/>
    </source>
</evidence>
<dbReference type="InterPro" id="IPR008250">
    <property type="entry name" value="ATPase_P-typ_transduc_dom_A_sf"/>
</dbReference>
<dbReference type="NCBIfam" id="TIGR01494">
    <property type="entry name" value="ATPase_P-type"/>
    <property type="match status" value="1"/>
</dbReference>
<dbReference type="InterPro" id="IPR032630">
    <property type="entry name" value="P_typ_ATPase_c"/>
</dbReference>
<evidence type="ECO:0000256" key="6">
    <source>
        <dbReference type="ARBA" id="ARBA00022840"/>
    </source>
</evidence>
<dbReference type="Gene3D" id="2.70.150.10">
    <property type="entry name" value="Calcium-transporting ATPase, cytoplasmic transduction domain A"/>
    <property type="match status" value="1"/>
</dbReference>
<evidence type="ECO:0000256" key="13">
    <source>
        <dbReference type="PIRSR" id="PIRSR606539-2"/>
    </source>
</evidence>
<feature type="coiled-coil region" evidence="16">
    <location>
        <begin position="557"/>
        <end position="587"/>
    </location>
</feature>
<dbReference type="InterPro" id="IPR032631">
    <property type="entry name" value="P-type_ATPase_N"/>
</dbReference>